<accession>A0A0W8F5G2</accession>
<name>A0A0W8F5G2_9ZZZZ</name>
<comment type="caution">
    <text evidence="1">The sequence shown here is derived from an EMBL/GenBank/DDBJ whole genome shotgun (WGS) entry which is preliminary data.</text>
</comment>
<evidence type="ECO:0000313" key="1">
    <source>
        <dbReference type="EMBL" id="KUG16123.1"/>
    </source>
</evidence>
<protein>
    <submittedName>
        <fullName evidence="1">Uncharacterized protein</fullName>
    </submittedName>
</protein>
<gene>
    <name evidence="1" type="ORF">ASZ90_014232</name>
</gene>
<dbReference type="EMBL" id="LNQE01001514">
    <property type="protein sequence ID" value="KUG16123.1"/>
    <property type="molecule type" value="Genomic_DNA"/>
</dbReference>
<organism evidence="1">
    <name type="scientific">hydrocarbon metagenome</name>
    <dbReference type="NCBI Taxonomy" id="938273"/>
    <lineage>
        <taxon>unclassified sequences</taxon>
        <taxon>metagenomes</taxon>
        <taxon>ecological metagenomes</taxon>
    </lineage>
</organism>
<reference evidence="1" key="1">
    <citation type="journal article" date="2015" name="Proc. Natl. Acad. Sci. U.S.A.">
        <title>Networks of energetic and metabolic interactions define dynamics in microbial communities.</title>
        <authorList>
            <person name="Embree M."/>
            <person name="Liu J.K."/>
            <person name="Al-Bassam M.M."/>
            <person name="Zengler K."/>
        </authorList>
    </citation>
    <scope>NUCLEOTIDE SEQUENCE</scope>
</reference>
<proteinExistence type="predicted"/>
<sequence>MMDEMNDVNWQVEIRQSVERIVREKKKQKLLAEAKELWEDQIPNKIGAAEMIREDRDAR</sequence>
<dbReference type="AlphaFoldDB" id="A0A0W8F5G2"/>